<keyword evidence="2" id="KW-0238">DNA-binding</keyword>
<dbReference type="InterPro" id="IPR036388">
    <property type="entry name" value="WH-like_DNA-bd_sf"/>
</dbReference>
<dbReference type="PANTHER" id="PTHR30514">
    <property type="entry name" value="GLUCOKINASE"/>
    <property type="match status" value="1"/>
</dbReference>
<keyword evidence="1" id="KW-0805">Transcription regulation</keyword>
<dbReference type="CDD" id="cd05013">
    <property type="entry name" value="SIS_RpiR"/>
    <property type="match status" value="1"/>
</dbReference>
<dbReference type="EMBL" id="FUKW01000096">
    <property type="protein sequence ID" value="SJN36813.1"/>
    <property type="molecule type" value="Genomic_DNA"/>
</dbReference>
<gene>
    <name evidence="6" type="ORF">FM115_07310</name>
</gene>
<dbReference type="InterPro" id="IPR000281">
    <property type="entry name" value="HTH_RpiR"/>
</dbReference>
<dbReference type="GO" id="GO:0003677">
    <property type="term" value="F:DNA binding"/>
    <property type="evidence" value="ECO:0007669"/>
    <property type="project" value="UniProtKB-KW"/>
</dbReference>
<evidence type="ECO:0000256" key="3">
    <source>
        <dbReference type="ARBA" id="ARBA00023163"/>
    </source>
</evidence>
<dbReference type="GO" id="GO:0003700">
    <property type="term" value="F:DNA-binding transcription factor activity"/>
    <property type="evidence" value="ECO:0007669"/>
    <property type="project" value="InterPro"/>
</dbReference>
<sequence length="292" mass="32982">MLLIDKLKRQDGLTPTDKQIADYILENITSIPSLGIEALSKKTYTSHSAVVRLSKKMGFDGYKQFRLALSETVYKDLHQLGKIDANFPFDSTDTISQISKKMADLSIEAIRKASEQLESQTLDTAASMLVKADKIFLFAQGDSQIRARSFQNKMVKINRFLLIAEEYADQAWNAANLSKSDCAVFITYGAKIPQYDRYIKYFSKEGIPTILLTGNPTSSLLKLADLSIVATQDEYDFLKVGTFSSQVAFEYILDTLFSVIYAKEYEQNLVNLKQKYDLIEKGQLSEFSNLDN</sequence>
<evidence type="ECO:0000256" key="2">
    <source>
        <dbReference type="ARBA" id="ARBA00023125"/>
    </source>
</evidence>
<dbReference type="PROSITE" id="PS51464">
    <property type="entry name" value="SIS"/>
    <property type="match status" value="1"/>
</dbReference>
<dbReference type="InterPro" id="IPR001347">
    <property type="entry name" value="SIS_dom"/>
</dbReference>
<dbReference type="RefSeq" id="WP_087058804.1">
    <property type="nucleotide sequence ID" value="NZ_FUKW01000096.1"/>
</dbReference>
<dbReference type="InterPro" id="IPR047640">
    <property type="entry name" value="RpiR-like"/>
</dbReference>
<dbReference type="PANTHER" id="PTHR30514:SF10">
    <property type="entry name" value="MURR_RPIR FAMILY TRANSCRIPTIONAL REGULATOR"/>
    <property type="match status" value="1"/>
</dbReference>
<dbReference type="Pfam" id="PF01380">
    <property type="entry name" value="SIS"/>
    <property type="match status" value="1"/>
</dbReference>
<name>A0A1R4JYG7_9LACT</name>
<dbReference type="InterPro" id="IPR035472">
    <property type="entry name" value="RpiR-like_SIS"/>
</dbReference>
<evidence type="ECO:0000256" key="1">
    <source>
        <dbReference type="ARBA" id="ARBA00023015"/>
    </source>
</evidence>
<keyword evidence="3" id="KW-0804">Transcription</keyword>
<feature type="domain" description="HTH rpiR-type" evidence="4">
    <location>
        <begin position="1"/>
        <end position="76"/>
    </location>
</feature>
<dbReference type="AlphaFoldDB" id="A0A1R4JYG7"/>
<evidence type="ECO:0000259" key="5">
    <source>
        <dbReference type="PROSITE" id="PS51464"/>
    </source>
</evidence>
<dbReference type="SUPFAM" id="SSF53697">
    <property type="entry name" value="SIS domain"/>
    <property type="match status" value="1"/>
</dbReference>
<evidence type="ECO:0000313" key="7">
    <source>
        <dbReference type="Proteomes" id="UP000195611"/>
    </source>
</evidence>
<evidence type="ECO:0000313" key="6">
    <source>
        <dbReference type="EMBL" id="SJN36813.1"/>
    </source>
</evidence>
<dbReference type="Pfam" id="PF01418">
    <property type="entry name" value="HTH_6"/>
    <property type="match status" value="1"/>
</dbReference>
<accession>A0A1R4JYG7</accession>
<dbReference type="InterPro" id="IPR009057">
    <property type="entry name" value="Homeodomain-like_sf"/>
</dbReference>
<dbReference type="Gene3D" id="3.40.50.10490">
    <property type="entry name" value="Glucose-6-phosphate isomerase like protein, domain 1"/>
    <property type="match status" value="1"/>
</dbReference>
<dbReference type="GO" id="GO:1901135">
    <property type="term" value="P:carbohydrate derivative metabolic process"/>
    <property type="evidence" value="ECO:0007669"/>
    <property type="project" value="InterPro"/>
</dbReference>
<feature type="domain" description="SIS" evidence="5">
    <location>
        <begin position="125"/>
        <end position="263"/>
    </location>
</feature>
<dbReference type="Proteomes" id="UP000195611">
    <property type="component" value="Unassembled WGS sequence"/>
</dbReference>
<dbReference type="InterPro" id="IPR046348">
    <property type="entry name" value="SIS_dom_sf"/>
</dbReference>
<dbReference type="PROSITE" id="PS51071">
    <property type="entry name" value="HTH_RPIR"/>
    <property type="match status" value="1"/>
</dbReference>
<dbReference type="SUPFAM" id="SSF46689">
    <property type="entry name" value="Homeodomain-like"/>
    <property type="match status" value="1"/>
</dbReference>
<dbReference type="GO" id="GO:0097367">
    <property type="term" value="F:carbohydrate derivative binding"/>
    <property type="evidence" value="ECO:0007669"/>
    <property type="project" value="InterPro"/>
</dbReference>
<dbReference type="Gene3D" id="1.10.10.10">
    <property type="entry name" value="Winged helix-like DNA-binding domain superfamily/Winged helix DNA-binding domain"/>
    <property type="match status" value="1"/>
</dbReference>
<evidence type="ECO:0000259" key="4">
    <source>
        <dbReference type="PROSITE" id="PS51071"/>
    </source>
</evidence>
<reference evidence="6 7" key="1">
    <citation type="submission" date="2017-02" db="EMBL/GenBank/DDBJ databases">
        <authorList>
            <person name="Peterson S.W."/>
        </authorList>
    </citation>
    <scope>NUCLEOTIDE SEQUENCE [LARGE SCALE GENOMIC DNA]</scope>
    <source>
        <strain evidence="6 7">42ea</strain>
    </source>
</reference>
<organism evidence="6 7">
    <name type="scientific">Marinilactibacillus psychrotolerans 42ea</name>
    <dbReference type="NCBI Taxonomy" id="1255609"/>
    <lineage>
        <taxon>Bacteria</taxon>
        <taxon>Bacillati</taxon>
        <taxon>Bacillota</taxon>
        <taxon>Bacilli</taxon>
        <taxon>Lactobacillales</taxon>
        <taxon>Carnobacteriaceae</taxon>
        <taxon>Marinilactibacillus</taxon>
    </lineage>
</organism>
<protein>
    <submittedName>
        <fullName evidence="6">Transcriptional regulator, RpiR family</fullName>
    </submittedName>
</protein>
<proteinExistence type="predicted"/>